<feature type="compositionally biased region" description="Low complexity" evidence="1">
    <location>
        <begin position="168"/>
        <end position="193"/>
    </location>
</feature>
<dbReference type="EMBL" id="CP001848">
    <property type="protein sequence ID" value="ADB18677.1"/>
    <property type="molecule type" value="Genomic_DNA"/>
</dbReference>
<feature type="compositionally biased region" description="Polar residues" evidence="1">
    <location>
        <begin position="391"/>
        <end position="400"/>
    </location>
</feature>
<keyword evidence="2" id="KW-1133">Transmembrane helix</keyword>
<feature type="region of interest" description="Disordered" evidence="1">
    <location>
        <begin position="1"/>
        <end position="237"/>
    </location>
</feature>
<dbReference type="HOGENOM" id="CLU_340929_0_0_0"/>
<dbReference type="eggNOG" id="ENOG5033W3E">
    <property type="taxonomic scope" value="Bacteria"/>
</dbReference>
<keyword evidence="4" id="KW-1185">Reference proteome</keyword>
<feature type="transmembrane region" description="Helical" evidence="2">
    <location>
        <begin position="242"/>
        <end position="265"/>
    </location>
</feature>
<feature type="compositionally biased region" description="Pro residues" evidence="1">
    <location>
        <begin position="57"/>
        <end position="82"/>
    </location>
</feature>
<sequence>MVMVKAPDPSASEVEESSPIDPRYLQHAQGDTIGDSAFEGIDDLLEGRQPTQAPTPTAKPAPIAKPTPTAKPTPPVAPPAPAAPAAIAATPAADKKPVAEKLQREKQTAEKPVAEKPTSEKPAVAPATAPAKPAKPIAPKPPGEKTASQLQDEKETRSFDEPSLAPEPKVAPSVAATTAVATPAAAPKLPATAHDPRSSAGLVHSPQSLPGPPGQSPSPSAEESGVTPLPPGDWNERRPWRFGLVVGGSVAAGILLAVGVVIVSLRIFQGKNEAELAEAIPTSSQTGENTAANTPSTSNPNSGNPNSNPATPAPAPAETPAETAATEVPAEVPGELPGEMPAEANPPLNPTEVPPVEGPAAAPALPPRENPGEGPLVDPVPATPPGEQPSVKPSNPSANPLGQFGELIEGDRANPLPDVEAPLMAGELPIDAMPATADALPRPAPRTVDVAKRLADPIPSIEMSGVPLLDVLDVFSSISTIPITLRADGLPMVKASATAPVTYKGTSTTVGIALRDALTPLGLAYTVDGEQLLVGLREPAELAVIRYPVKDLTTDDPERTAELVKTIREMVTPEAWSDDPAGPRISEEPGILAIANTREAHWQIVLLSEKLRQARRLPQLSRFDRTLFELSTRTDRARATLAKPVMLNFSQGDRFANIVKRLAQTTATSILINWHSLALAGWNPDAEVALLAENIPLETALVKLLAPMDLDYRVIDATTIEIVAKSTAESQTELELYRIDPLLVADPNGETLLAEIAATLPPGMLEGEEAPWRLLVDLEGKCLMARLPQPIQKQLQAEIGRRIAASSSTPATAERSPAPAVAPSAALQPTGS</sequence>
<dbReference type="Proteomes" id="UP000001887">
    <property type="component" value="Chromosome"/>
</dbReference>
<feature type="compositionally biased region" description="Basic and acidic residues" evidence="1">
    <location>
        <begin position="93"/>
        <end position="119"/>
    </location>
</feature>
<keyword evidence="2" id="KW-0812">Transmembrane</keyword>
<accession>D2R266</accession>
<proteinExistence type="predicted"/>
<feature type="compositionally biased region" description="Low complexity" evidence="1">
    <location>
        <begin position="816"/>
        <end position="826"/>
    </location>
</feature>
<feature type="compositionally biased region" description="Low complexity" evidence="1">
    <location>
        <begin position="288"/>
        <end position="310"/>
    </location>
</feature>
<feature type="region of interest" description="Disordered" evidence="1">
    <location>
        <begin position="279"/>
        <end position="416"/>
    </location>
</feature>
<feature type="compositionally biased region" description="Basic and acidic residues" evidence="1">
    <location>
        <begin position="151"/>
        <end position="160"/>
    </location>
</feature>
<feature type="compositionally biased region" description="Pro residues" evidence="1">
    <location>
        <begin position="347"/>
        <end position="357"/>
    </location>
</feature>
<gene>
    <name evidence="3" type="ordered locus">Psta_4024</name>
</gene>
<feature type="compositionally biased region" description="Low complexity" evidence="1">
    <location>
        <begin position="121"/>
        <end position="135"/>
    </location>
</feature>
<evidence type="ECO:0000256" key="2">
    <source>
        <dbReference type="SAM" id="Phobius"/>
    </source>
</evidence>
<dbReference type="AlphaFoldDB" id="D2R266"/>
<reference evidence="3 4" key="1">
    <citation type="journal article" date="2009" name="Stand. Genomic Sci.">
        <title>Complete genome sequence of Pirellula staleyi type strain (ATCC 27377).</title>
        <authorList>
            <person name="Clum A."/>
            <person name="Tindall B.J."/>
            <person name="Sikorski J."/>
            <person name="Ivanova N."/>
            <person name="Mavrommatis K."/>
            <person name="Lucas S."/>
            <person name="Glavina del Rio T."/>
            <person name="Nolan M."/>
            <person name="Chen F."/>
            <person name="Tice H."/>
            <person name="Pitluck S."/>
            <person name="Cheng J.F."/>
            <person name="Chertkov O."/>
            <person name="Brettin T."/>
            <person name="Han C."/>
            <person name="Detter J.C."/>
            <person name="Kuske C."/>
            <person name="Bruce D."/>
            <person name="Goodwin L."/>
            <person name="Ovchinikova G."/>
            <person name="Pati A."/>
            <person name="Mikhailova N."/>
            <person name="Chen A."/>
            <person name="Palaniappan K."/>
            <person name="Land M."/>
            <person name="Hauser L."/>
            <person name="Chang Y.J."/>
            <person name="Jeffries C.D."/>
            <person name="Chain P."/>
            <person name="Rohde M."/>
            <person name="Goker M."/>
            <person name="Bristow J."/>
            <person name="Eisen J.A."/>
            <person name="Markowitz V."/>
            <person name="Hugenholtz P."/>
            <person name="Kyrpides N.C."/>
            <person name="Klenk H.P."/>
            <person name="Lapidus A."/>
        </authorList>
    </citation>
    <scope>NUCLEOTIDE SEQUENCE [LARGE SCALE GENOMIC DNA]</scope>
    <source>
        <strain evidence="4">ATCC 27377 / DSM 6068 / ICPB 4128</strain>
    </source>
</reference>
<evidence type="ECO:0000313" key="3">
    <source>
        <dbReference type="EMBL" id="ADB18677.1"/>
    </source>
</evidence>
<organism evidence="3 4">
    <name type="scientific">Pirellula staleyi (strain ATCC 27377 / DSM 6068 / ICPB 4128)</name>
    <name type="common">Pirella staleyi</name>
    <dbReference type="NCBI Taxonomy" id="530564"/>
    <lineage>
        <taxon>Bacteria</taxon>
        <taxon>Pseudomonadati</taxon>
        <taxon>Planctomycetota</taxon>
        <taxon>Planctomycetia</taxon>
        <taxon>Pirellulales</taxon>
        <taxon>Pirellulaceae</taxon>
        <taxon>Pirellula</taxon>
    </lineage>
</organism>
<feature type="region of interest" description="Disordered" evidence="1">
    <location>
        <begin position="802"/>
        <end position="832"/>
    </location>
</feature>
<feature type="compositionally biased region" description="Low complexity" evidence="1">
    <location>
        <begin position="83"/>
        <end position="92"/>
    </location>
</feature>
<protein>
    <submittedName>
        <fullName evidence="3">Uncharacterized protein</fullName>
    </submittedName>
</protein>
<keyword evidence="2" id="KW-0472">Membrane</keyword>
<evidence type="ECO:0000313" key="4">
    <source>
        <dbReference type="Proteomes" id="UP000001887"/>
    </source>
</evidence>
<feature type="compositionally biased region" description="Low complexity" evidence="1">
    <location>
        <begin position="318"/>
        <end position="333"/>
    </location>
</feature>
<dbReference type="KEGG" id="psl:Psta_4024"/>
<evidence type="ECO:0000256" key="1">
    <source>
        <dbReference type="SAM" id="MobiDB-lite"/>
    </source>
</evidence>
<name>D2R266_PIRSD</name>